<protein>
    <submittedName>
        <fullName evidence="2">Uncharacterized protein</fullName>
    </submittedName>
</protein>
<proteinExistence type="predicted"/>
<gene>
    <name evidence="2" type="ORF">ABVK25_000488</name>
</gene>
<evidence type="ECO:0000256" key="1">
    <source>
        <dbReference type="SAM" id="MobiDB-lite"/>
    </source>
</evidence>
<evidence type="ECO:0000313" key="3">
    <source>
        <dbReference type="Proteomes" id="UP001590951"/>
    </source>
</evidence>
<dbReference type="Proteomes" id="UP001590951">
    <property type="component" value="Unassembled WGS sequence"/>
</dbReference>
<keyword evidence="3" id="KW-1185">Reference proteome</keyword>
<evidence type="ECO:0000313" key="2">
    <source>
        <dbReference type="EMBL" id="KAL2059196.1"/>
    </source>
</evidence>
<organism evidence="2 3">
    <name type="scientific">Lepraria finkii</name>
    <dbReference type="NCBI Taxonomy" id="1340010"/>
    <lineage>
        <taxon>Eukaryota</taxon>
        <taxon>Fungi</taxon>
        <taxon>Dikarya</taxon>
        <taxon>Ascomycota</taxon>
        <taxon>Pezizomycotina</taxon>
        <taxon>Lecanoromycetes</taxon>
        <taxon>OSLEUM clade</taxon>
        <taxon>Lecanoromycetidae</taxon>
        <taxon>Lecanorales</taxon>
        <taxon>Lecanorineae</taxon>
        <taxon>Stereocaulaceae</taxon>
        <taxon>Lepraria</taxon>
    </lineage>
</organism>
<comment type="caution">
    <text evidence="2">The sequence shown here is derived from an EMBL/GenBank/DDBJ whole genome shotgun (WGS) entry which is preliminary data.</text>
</comment>
<feature type="region of interest" description="Disordered" evidence="1">
    <location>
        <begin position="1"/>
        <end position="21"/>
    </location>
</feature>
<name>A0ABR4BQ24_9LECA</name>
<accession>A0ABR4BQ24</accession>
<sequence length="258" mass="28933">MQVSTTFHTAHTHLPPDNTPDNVTHEVISVSIYSLPDYPYRVQFEAKSNISIMDVKRAIPADIDIPVERFGCRCCGKLLQDSDPVINHLSLCGDSPPLLDLEYEAVENPHPVPITREHLSKLEIQNGFVKPTTLSAYDTNTITQGVGRWKTEDYSGRLSISPPLETEALDGVRQSDDQKGAENSTSIHSDLDVNELIINRPFDGRHDCDFELLANGETPDSLEKFLEARRQNQVGYLVLGMSGRKEDTYRDFEGILHD</sequence>
<reference evidence="2 3" key="1">
    <citation type="submission" date="2024-09" db="EMBL/GenBank/DDBJ databases">
        <title>Rethinking Asexuality: The Enigmatic Case of Functional Sexual Genes in Lepraria (Stereocaulaceae).</title>
        <authorList>
            <person name="Doellman M."/>
            <person name="Sun Y."/>
            <person name="Barcenas-Pena A."/>
            <person name="Lumbsch H.T."/>
            <person name="Grewe F."/>
        </authorList>
    </citation>
    <scope>NUCLEOTIDE SEQUENCE [LARGE SCALE GENOMIC DNA]</scope>
    <source>
        <strain evidence="2 3">Grewe 0041</strain>
    </source>
</reference>
<dbReference type="EMBL" id="JBHFEH010000001">
    <property type="protein sequence ID" value="KAL2059196.1"/>
    <property type="molecule type" value="Genomic_DNA"/>
</dbReference>